<accession>A0ABR6S9U1</accession>
<protein>
    <recommendedName>
        <fullName evidence="5">Novel STAND NTPase 1 domain-containing protein</fullName>
    </recommendedName>
</protein>
<dbReference type="InterPro" id="IPR015943">
    <property type="entry name" value="WD40/YVTN_repeat-like_dom_sf"/>
</dbReference>
<feature type="repeat" description="WD" evidence="3">
    <location>
        <begin position="1195"/>
        <end position="1226"/>
    </location>
</feature>
<feature type="repeat" description="WD" evidence="3">
    <location>
        <begin position="1359"/>
        <end position="1393"/>
    </location>
</feature>
<dbReference type="PANTHER" id="PTHR19848:SF8">
    <property type="entry name" value="F-BOX AND WD REPEAT DOMAIN CONTAINING 7"/>
    <property type="match status" value="1"/>
</dbReference>
<dbReference type="Pfam" id="PF20703">
    <property type="entry name" value="nSTAND1"/>
    <property type="match status" value="1"/>
</dbReference>
<gene>
    <name evidence="6" type="ORF">GNE12_14750</name>
</gene>
<evidence type="ECO:0000256" key="3">
    <source>
        <dbReference type="PROSITE-ProRule" id="PRU00221"/>
    </source>
</evidence>
<proteinExistence type="predicted"/>
<dbReference type="SUPFAM" id="SSF48452">
    <property type="entry name" value="TPR-like"/>
    <property type="match status" value="1"/>
</dbReference>
<dbReference type="GeneID" id="58724783"/>
<evidence type="ECO:0000313" key="7">
    <source>
        <dbReference type="Proteomes" id="UP000570851"/>
    </source>
</evidence>
<sequence>MNNLPNSHNLTPENEQSLQTLVRAITFSQGEFSLILLRCNYAALRKRITQQLHQISPIKIHEITLPETVKTLYTNINEQLGDEQPPALIVFGLESAKDIDTVLTAANRVREEFRKNFPFPILIWVNDQVLQKFIRLATDLENWATIIAFESSTNELISFIQKKTDEVFIGDLIPNPQICWELNRGIQDLQNRGRELNQVIQANLEFVRGLHDYLYDNTDSALAHYQDSLDFWQKNHNLKRQGILLFNIGLTYVRQAQKNQIDNQDCYQKARKYLQRCIAILEKGHFDNLIAKYINTLGEVLRNLNAWPDLYNLAHKSLKLHKNYGQSLKIAQSYGFLAEVSLESFQWYEAKKLAQKALQRLKNISNQKVPERSLYLFILARSQKELNENTDAISNLLAAKNETCAYYNPRLYINILEMLSNVYFEQSQYLAAFQIKQEQLQIEQQYGFRAFVGASYLNPQLQAINPAQLQVYRKGTIAQEIVASGREKDVQRLRERISSTEHKLTVIHGQSGVGKSSILQAGLIPALQEKPIAERDALPLLLRVYTDWVGTLGQNLAQAVEEVRGYKLSHDLNSALAIREQLQKNSERHLLTVLIFDQFEEFFFVYTDKASRKAFYEFLRFCLDIPFVKIVLSLREDYLHYLLELERLFNLGSINNNILDKNIRYYLGNFTPADAKAIIQNLTEKTHFYLEPKLIDKLVEDLSCQFGEVRPIELQIVGAQMQTEKINTLAKYCQFGTKEKLVERFLETVIRNCGSENEQMARLVLYLLTDENGTRPLKTRTDLASDLKPEVKTLDLILEIFVKSGLVLLLPEVPADRYQLVHDYLVPFIRQQQGNELLAELEQEREQRKQIEQELERVETILTQVNAELEKQQIVLREVQAGTTLEQEGVSALRQFDFAQLDSLMSAMRSGKALQALVKDGRSLAKYPATSPLLALQTILDNIQERNQFQGHQGWVRSVSFSPDGEYILTASDDCTARLWNLQGKQLISLQGHEDTIWSANFSPDGKYMATASSDRTARLWNFRGQQLAKIQGHQGYVRSVSFSSDGKYIATSSDDRTARLWNFSGQQLAQFSGHQGTVWCVSFSPDGKHIATAADDRIVRLWNLKGKLLVRFPGHQDCVWDVSFSPDGQYVATASSDGTARLWNLAGEQISRFRGHQDVVWSVRFSPNGKYIATASSDRTARVWNLNGQQLEQFPGHQDYVRSVSFSPDGKYIATASSDRTVRLWYLNKQQFPPFRGHQSTVRSIDFSPDGQQVVTASDDRTVRLWSIQGEELLQFLGHRGKVWSVSFSPDGKYIATTSSDRTVRLWDVTGQMLQQFPGHQGTVWSVNFSPDGQHIATASSDLTARLWSLDGQELMRFKGHDKWVRYVSFSCNGEHLATAADDCTARLWNLQGQQVGQFLGHQSTVWSVNFSPDCQYLVTASEDHTAKLWTLDGQILTEFRGHQAPLKSAVFSHNGQYIATSSDDRTVRLWNLNGQQIAQFKGHKGAVRSISISPDDQYIATASDDRTVRLWPIENLDQLLRRGCNWLQDYLENNTHVTESDRRLCEILKY</sequence>
<feature type="repeat" description="WD" evidence="3">
    <location>
        <begin position="949"/>
        <end position="990"/>
    </location>
</feature>
<evidence type="ECO:0000256" key="1">
    <source>
        <dbReference type="ARBA" id="ARBA00022574"/>
    </source>
</evidence>
<dbReference type="SMART" id="SM00320">
    <property type="entry name" value="WD40"/>
    <property type="match status" value="14"/>
</dbReference>
<dbReference type="InterPro" id="IPR020472">
    <property type="entry name" value="WD40_PAC1"/>
</dbReference>
<dbReference type="Pfam" id="PF00400">
    <property type="entry name" value="WD40"/>
    <property type="match status" value="14"/>
</dbReference>
<dbReference type="PROSITE" id="PS50294">
    <property type="entry name" value="WD_REPEATS_REGION"/>
    <property type="match status" value="14"/>
</dbReference>
<feature type="repeat" description="WD" evidence="3">
    <location>
        <begin position="1441"/>
        <end position="1482"/>
    </location>
</feature>
<feature type="repeat" description="WD" evidence="3">
    <location>
        <begin position="1482"/>
        <end position="1523"/>
    </location>
</feature>
<keyword evidence="2" id="KW-0677">Repeat</keyword>
<keyword evidence="1 3" id="KW-0853">WD repeat</keyword>
<feature type="repeat" description="WD" evidence="3">
    <location>
        <begin position="990"/>
        <end position="1031"/>
    </location>
</feature>
<dbReference type="EMBL" id="JACKZP010000053">
    <property type="protein sequence ID" value="MBC1303172.1"/>
    <property type="molecule type" value="Genomic_DNA"/>
</dbReference>
<evidence type="ECO:0000256" key="4">
    <source>
        <dbReference type="SAM" id="Coils"/>
    </source>
</evidence>
<feature type="repeat" description="WD" evidence="3">
    <location>
        <begin position="1318"/>
        <end position="1359"/>
    </location>
</feature>
<dbReference type="PROSITE" id="PS50082">
    <property type="entry name" value="WD_REPEATS_2"/>
    <property type="match status" value="14"/>
</dbReference>
<dbReference type="Gene3D" id="1.25.40.10">
    <property type="entry name" value="Tetratricopeptide repeat domain"/>
    <property type="match status" value="1"/>
</dbReference>
<feature type="repeat" description="WD" evidence="3">
    <location>
        <begin position="1113"/>
        <end position="1154"/>
    </location>
</feature>
<dbReference type="SUPFAM" id="SSF52540">
    <property type="entry name" value="P-loop containing nucleoside triphosphate hydrolases"/>
    <property type="match status" value="1"/>
</dbReference>
<feature type="repeat" description="WD" evidence="3">
    <location>
        <begin position="1236"/>
        <end position="1277"/>
    </location>
</feature>
<feature type="domain" description="Novel STAND NTPase 1" evidence="5">
    <location>
        <begin position="485"/>
        <end position="854"/>
    </location>
</feature>
<keyword evidence="7" id="KW-1185">Reference proteome</keyword>
<dbReference type="Gene3D" id="2.130.10.10">
    <property type="entry name" value="YVTN repeat-like/Quinoprotein amine dehydrogenase"/>
    <property type="match status" value="4"/>
</dbReference>
<feature type="repeat" description="WD" evidence="3">
    <location>
        <begin position="1072"/>
        <end position="1106"/>
    </location>
</feature>
<dbReference type="SUPFAM" id="SSF50978">
    <property type="entry name" value="WD40 repeat-like"/>
    <property type="match status" value="2"/>
</dbReference>
<dbReference type="RefSeq" id="WP_011318893.1">
    <property type="nucleotide sequence ID" value="NZ_JACKZP010000053.1"/>
</dbReference>
<evidence type="ECO:0000313" key="6">
    <source>
        <dbReference type="EMBL" id="MBC1303172.1"/>
    </source>
</evidence>
<feature type="repeat" description="WD" evidence="3">
    <location>
        <begin position="1154"/>
        <end position="1195"/>
    </location>
</feature>
<dbReference type="Proteomes" id="UP000570851">
    <property type="component" value="Unassembled WGS sequence"/>
</dbReference>
<dbReference type="CDD" id="cd00200">
    <property type="entry name" value="WD40"/>
    <property type="match status" value="3"/>
</dbReference>
<feature type="repeat" description="WD" evidence="3">
    <location>
        <begin position="1277"/>
        <end position="1310"/>
    </location>
</feature>
<dbReference type="InterPro" id="IPR027417">
    <property type="entry name" value="P-loop_NTPase"/>
</dbReference>
<comment type="caution">
    <text evidence="6">The sequence shown here is derived from an EMBL/GenBank/DDBJ whole genome shotgun (WGS) entry which is preliminary data.</text>
</comment>
<dbReference type="InterPro" id="IPR036322">
    <property type="entry name" value="WD40_repeat_dom_sf"/>
</dbReference>
<dbReference type="SUPFAM" id="SSF50960">
    <property type="entry name" value="TolB, C-terminal domain"/>
    <property type="match status" value="1"/>
</dbReference>
<organism evidence="6 7">
    <name type="scientific">Trichormus variabilis N2B</name>
    <dbReference type="NCBI Taxonomy" id="2681315"/>
    <lineage>
        <taxon>Bacteria</taxon>
        <taxon>Bacillati</taxon>
        <taxon>Cyanobacteriota</taxon>
        <taxon>Cyanophyceae</taxon>
        <taxon>Nostocales</taxon>
        <taxon>Nostocaceae</taxon>
        <taxon>Trichormus</taxon>
    </lineage>
</organism>
<dbReference type="InterPro" id="IPR011990">
    <property type="entry name" value="TPR-like_helical_dom_sf"/>
</dbReference>
<dbReference type="InterPro" id="IPR001680">
    <property type="entry name" value="WD40_rpt"/>
</dbReference>
<dbReference type="PANTHER" id="PTHR19848">
    <property type="entry name" value="WD40 REPEAT PROTEIN"/>
    <property type="match status" value="1"/>
</dbReference>
<evidence type="ECO:0000256" key="2">
    <source>
        <dbReference type="ARBA" id="ARBA00022737"/>
    </source>
</evidence>
<dbReference type="InterPro" id="IPR049052">
    <property type="entry name" value="nSTAND1"/>
</dbReference>
<feature type="repeat" description="WD" evidence="3">
    <location>
        <begin position="1400"/>
        <end position="1434"/>
    </location>
</feature>
<dbReference type="InterPro" id="IPR019775">
    <property type="entry name" value="WD40_repeat_CS"/>
</dbReference>
<feature type="repeat" description="WD" evidence="3">
    <location>
        <begin position="1031"/>
        <end position="1072"/>
    </location>
</feature>
<evidence type="ECO:0000259" key="5">
    <source>
        <dbReference type="Pfam" id="PF20703"/>
    </source>
</evidence>
<name>A0ABR6S9U1_ANAVA</name>
<dbReference type="PROSITE" id="PS00678">
    <property type="entry name" value="WD_REPEATS_1"/>
    <property type="match status" value="9"/>
</dbReference>
<reference evidence="6 7" key="1">
    <citation type="submission" date="2019-11" db="EMBL/GenBank/DDBJ databases">
        <title>Comparison of genomes from free-living endosymbiotic cyanobacteria isolated from Azolla.</title>
        <authorList>
            <person name="Thiel T."/>
            <person name="Pratte B."/>
        </authorList>
    </citation>
    <scope>NUCLEOTIDE SEQUENCE [LARGE SCALE GENOMIC DNA]</scope>
    <source>
        <strain evidence="6 7">N2B</strain>
    </source>
</reference>
<feature type="coiled-coil region" evidence="4">
    <location>
        <begin position="834"/>
        <end position="868"/>
    </location>
</feature>
<dbReference type="PRINTS" id="PR00320">
    <property type="entry name" value="GPROTEINBRPT"/>
</dbReference>
<keyword evidence="4" id="KW-0175">Coiled coil</keyword>